<dbReference type="VEuPathDB" id="FungiDB:HMPREF1541_02973"/>
<name>W2RZD4_CYPE1</name>
<comment type="similarity">
    <text evidence="4 16">Belongs to the LTN1 family.</text>
</comment>
<evidence type="ECO:0000259" key="17">
    <source>
        <dbReference type="PROSITE" id="PS50089"/>
    </source>
</evidence>
<keyword evidence="12 16" id="KW-0833">Ubl conjugation pathway</keyword>
<dbReference type="EMBL" id="KB822719">
    <property type="protein sequence ID" value="ETN41039.1"/>
    <property type="molecule type" value="Genomic_DNA"/>
</dbReference>
<comment type="function">
    <text evidence="14">E3 ubiquitin-protein ligase component of the ribosome quality control complex (RQC), a ribosome-associated complex that mediates ubiquitination and extraction of incompletely synthesized nascent chains for proteasomal degradation. Mediates ubiquitination of proteins derived from mRNAs lacking stop codons (non-stop proteins) and other translation arrest products induced by poly-lysine sequences and tandem rare codons. Ubiquitination leads to CDC48 recruitment for extraction and degradation of the incomplete translation product. May indirectly play a role in chromatin function and transcription.</text>
</comment>
<evidence type="ECO:0000256" key="15">
    <source>
        <dbReference type="PROSITE-ProRule" id="PRU00175"/>
    </source>
</evidence>
<dbReference type="Pfam" id="PF23009">
    <property type="entry name" value="UBC_like"/>
    <property type="match status" value="1"/>
</dbReference>
<dbReference type="InParanoid" id="W2RZD4"/>
<dbReference type="FunFam" id="3.30.40.10:FF:000038">
    <property type="entry name" value="E3 ubiquitin-protein ligase listerin"/>
    <property type="match status" value="1"/>
</dbReference>
<evidence type="ECO:0000256" key="8">
    <source>
        <dbReference type="ARBA" id="ARBA00022679"/>
    </source>
</evidence>
<dbReference type="EC" id="2.3.2.27" evidence="5 16"/>
<dbReference type="FunCoup" id="W2RZD4">
    <property type="interactions" value="570"/>
</dbReference>
<dbReference type="Proteomes" id="UP000030752">
    <property type="component" value="Unassembled WGS sequence"/>
</dbReference>
<evidence type="ECO:0000313" key="18">
    <source>
        <dbReference type="EMBL" id="ETN41039.1"/>
    </source>
</evidence>
<dbReference type="HOGENOM" id="CLU_000471_0_0_1"/>
<feature type="domain" description="RING-type" evidence="17">
    <location>
        <begin position="1514"/>
        <end position="1560"/>
    </location>
</feature>
<comment type="pathway">
    <text evidence="3 16">Protein modification; protein ubiquitination.</text>
</comment>
<dbReference type="GeneID" id="19970312"/>
<dbReference type="GO" id="GO:0072344">
    <property type="term" value="P:rescue of stalled ribosome"/>
    <property type="evidence" value="ECO:0007669"/>
    <property type="project" value="UniProtKB-UniRule"/>
</dbReference>
<evidence type="ECO:0000256" key="1">
    <source>
        <dbReference type="ARBA" id="ARBA00000900"/>
    </source>
</evidence>
<dbReference type="Gene3D" id="3.30.40.10">
    <property type="entry name" value="Zinc/RING finger domain, C3HC4 (zinc finger)"/>
    <property type="match status" value="1"/>
</dbReference>
<protein>
    <recommendedName>
        <fullName evidence="6 16">E3 ubiquitin-protein ligase listerin</fullName>
        <ecNumber evidence="5 16">2.3.2.27</ecNumber>
    </recommendedName>
    <alternativeName>
        <fullName evidence="16">RING-type E3 ubiquitin transferase listerin</fullName>
    </alternativeName>
</protein>
<evidence type="ECO:0000256" key="6">
    <source>
        <dbReference type="ARBA" id="ARBA00017157"/>
    </source>
</evidence>
<dbReference type="Pfam" id="PF13639">
    <property type="entry name" value="zf-RING_2"/>
    <property type="match status" value="1"/>
</dbReference>
<evidence type="ECO:0000256" key="13">
    <source>
        <dbReference type="ARBA" id="ARBA00022833"/>
    </source>
</evidence>
<dbReference type="OrthoDB" id="6108at2759"/>
<dbReference type="InterPro" id="IPR001841">
    <property type="entry name" value="Znf_RING"/>
</dbReference>
<dbReference type="GO" id="GO:0061630">
    <property type="term" value="F:ubiquitin protein ligase activity"/>
    <property type="evidence" value="ECO:0007669"/>
    <property type="project" value="UniProtKB-UniRule"/>
</dbReference>
<dbReference type="InterPro" id="IPR054476">
    <property type="entry name" value="Ltn1_N"/>
</dbReference>
<dbReference type="PROSITE" id="PS50089">
    <property type="entry name" value="ZF_RING_2"/>
    <property type="match status" value="1"/>
</dbReference>
<keyword evidence="13 16" id="KW-0862">Zinc</keyword>
<dbReference type="SUPFAM" id="SSF57850">
    <property type="entry name" value="RING/U-box"/>
    <property type="match status" value="1"/>
</dbReference>
<keyword evidence="7" id="KW-0963">Cytoplasm</keyword>
<dbReference type="InterPro" id="IPR013083">
    <property type="entry name" value="Znf_RING/FYVE/PHD"/>
</dbReference>
<dbReference type="GO" id="GO:0008270">
    <property type="term" value="F:zinc ion binding"/>
    <property type="evidence" value="ECO:0007669"/>
    <property type="project" value="UniProtKB-KW"/>
</dbReference>
<evidence type="ECO:0000313" key="19">
    <source>
        <dbReference type="Proteomes" id="UP000030752"/>
    </source>
</evidence>
<dbReference type="GO" id="GO:1990116">
    <property type="term" value="P:ribosome-associated ubiquitin-dependent protein catabolic process"/>
    <property type="evidence" value="ECO:0007669"/>
    <property type="project" value="UniProtKB-UniRule"/>
</dbReference>
<dbReference type="GO" id="GO:1990112">
    <property type="term" value="C:RQC complex"/>
    <property type="evidence" value="ECO:0007669"/>
    <property type="project" value="UniProtKB-UniRule"/>
</dbReference>
<keyword evidence="11 15" id="KW-0863">Zinc-finger</keyword>
<dbReference type="InterPro" id="IPR054478">
    <property type="entry name" value="LTN1_UBC"/>
</dbReference>
<evidence type="ECO:0000256" key="3">
    <source>
        <dbReference type="ARBA" id="ARBA00004906"/>
    </source>
</evidence>
<evidence type="ECO:0000256" key="14">
    <source>
        <dbReference type="ARBA" id="ARBA00055150"/>
    </source>
</evidence>
<dbReference type="RefSeq" id="XP_008715548.1">
    <property type="nucleotide sequence ID" value="XM_008717326.1"/>
</dbReference>
<comment type="subunit">
    <text evidence="16">Component of the ribosome quality control complex (RQC).</text>
</comment>
<keyword evidence="9 16" id="KW-0479">Metal-binding</keyword>
<dbReference type="InterPro" id="IPR039804">
    <property type="entry name" value="RING-CH-C4HC3_LTN1"/>
</dbReference>
<sequence length="1566" mass="171844">MSKKFKSQASSARAANAAFGTSSFGFGSTSSASSLSYIAEQPDLTGVSDPNVVVSLRNLGKKDSTTKSKALEEFQEHVKSVGANVEDAVITAWVALYPRTSIDNSRRVRQLAHNLQGSLTTAAGKRIAPRLPKAVGPWLCGQYDSDRAVARAAADALILAFPAAEKRQALWKVYKDSLLEYAEDAILAQTVQSLSDERSTSKDDAESKYARVAGSAMTMIGYLIRAHAGSSDFHLKVSALVTNKSLWDFVSHQDPYLRRSVCTLAILCTGEFKSELDWQVMSSRFLAKGLTADQLGSSSQFSEAIVALTTTRPEIWTSDYTGKATASKRLCQYLRKGSQRGTDAVWRNITTLVRMIPPTAITKDDTSFGLEAADALAEAVYDGVTNQDEPRPNLTAAWSCYIDLVFWMQGLLGTRDDQTKFMRDHILNLVTRYVDPSREATGFPAVSGPRLAADILTRLREGDHQDEVARLWLDLSANLAEKMRLSLPEASKDFKASQDNIVAHATRLVRLQSASGQISTAPISEALSSSFRSADQNLIGVAIDLLRNRNGKPYGAAAVLLGVVSQENFKKTDTSVQEFLDNDVKQLLHSPSADRLVALWRVCGRPAGLLLSSLAASAPSSEYGEKALIALLSNAMPEDVDLSPELASLLLTTTKASVITAFLANPSLRATPVIGQYVQRVLGDLSAESTTVTRLEIIKLLDEVTANKEAKVTLISDERSGEILARLLFLADSANPEVIEAANGLLSKLKGTQYGPVSGSSTTLNLILDQLSGAQPQISILSLAELACGEYQSATDKIAVASSLLPTIEQWESALVGHMKGKRPASLAISSPLQGLIYMLEDGKAVPDDSIRDAEDFSMAFRLAVYITKLASTPSFVESVGEASPTALYQYFPIALQLVNEKLTLESANDIWINTTPEVIDEAADVLSQGNAIIQSWLVDSDSSFVSDWLVRLSDLQDLTTRSYLTGLAFADVAARVAERDGGNMLAAQYETQIKRLHRSPDVVQSACIVYSAREYLVSSNVGRRVLNELVSDLTDLKTEQLTVATMKPLVLLNIILNGFSDALEGVQSQRLVFLMQNLVQLLSSGTLDLVIESEIFKLLTSVLPAVQDIYGEHWQDILNTLVDTWIELNDPEGDLPTLNSTLRLYQKLSLLVSAEDVNEDLQDAWTATKPKTEDALLHCLQLFAQPSEGTNQPRHTCASLLGRLLRNVQVKDTSSIIPLMSTSSNAVLDTAYQILHQAIPQRQEQLSVELVLEKQVLHLPTELLDLIGDGYDMPITWKRYLLCWKLIFDHFENASYMLKEMYVADLKQSNCLQALLTSICETVRITSNRPVDASKHDFENFELGTSESEEKEMLWLNTHLYYCCLLLTPSLVKAWYIEQKNRIKSPLEAWTQKHISASIVAASFETVSDWAKSQDKDDTPVEVKTSTRSFDLVASMEIDPESPPIAISVILPAAYPLESPTVVSKTRVAVSEKNWQSWLRTIQIIIFSTGSIIEGLVAFRRNVQGALKGQGECSICYSIIGTDMQTPNKKCGTCKNMFHGSCLFRWFKSSNSSTCPLCRNSFSYA</sequence>
<dbReference type="InterPro" id="IPR011016">
    <property type="entry name" value="Znf_RING-CH"/>
</dbReference>
<comment type="function">
    <text evidence="16">E3 ubiquitin-protein ligase. Component of the ribosome quality control complex (RQC), a ribosome-associated complex that mediates ubiquitination and extraction of incompletely synthesized nascent chains for proteasomal degradation.</text>
</comment>
<comment type="catalytic activity">
    <reaction evidence="1 16">
        <text>S-ubiquitinyl-[E2 ubiquitin-conjugating enzyme]-L-cysteine + [acceptor protein]-L-lysine = [E2 ubiquitin-conjugating enzyme]-L-cysteine + N(6)-ubiquitinyl-[acceptor protein]-L-lysine.</text>
        <dbReference type="EC" id="2.3.2.27"/>
    </reaction>
</comment>
<keyword evidence="8 16" id="KW-0808">Transferase</keyword>
<evidence type="ECO:0000256" key="10">
    <source>
        <dbReference type="ARBA" id="ARBA00022737"/>
    </source>
</evidence>
<dbReference type="GO" id="GO:0016567">
    <property type="term" value="P:protein ubiquitination"/>
    <property type="evidence" value="ECO:0007669"/>
    <property type="project" value="UniProtKB-UniPathway"/>
</dbReference>
<dbReference type="PANTHER" id="PTHR12389:SF0">
    <property type="entry name" value="E3 UBIQUITIN-PROTEIN LIGASE LISTERIN"/>
    <property type="match status" value="1"/>
</dbReference>
<dbReference type="UniPathway" id="UPA00143"/>
<dbReference type="SMART" id="SM01197">
    <property type="entry name" value="FANCL_C"/>
    <property type="match status" value="1"/>
</dbReference>
<evidence type="ECO:0000256" key="4">
    <source>
        <dbReference type="ARBA" id="ARBA00007997"/>
    </source>
</evidence>
<dbReference type="STRING" id="1220924.W2RZD4"/>
<evidence type="ECO:0000256" key="12">
    <source>
        <dbReference type="ARBA" id="ARBA00022786"/>
    </source>
</evidence>
<dbReference type="InterPro" id="IPR054477">
    <property type="entry name" value="LTN1_E3_ligase_6th"/>
</dbReference>
<reference evidence="18 19" key="1">
    <citation type="submission" date="2013-03" db="EMBL/GenBank/DDBJ databases">
        <title>The Genome Sequence of Phialophora europaea CBS 101466.</title>
        <authorList>
            <consortium name="The Broad Institute Genomics Platform"/>
            <person name="Cuomo C."/>
            <person name="de Hoog S."/>
            <person name="Gorbushina A."/>
            <person name="Walker B."/>
            <person name="Young S.K."/>
            <person name="Zeng Q."/>
            <person name="Gargeya S."/>
            <person name="Fitzgerald M."/>
            <person name="Haas B."/>
            <person name="Abouelleil A."/>
            <person name="Allen A.W."/>
            <person name="Alvarado L."/>
            <person name="Arachchi H.M."/>
            <person name="Berlin A.M."/>
            <person name="Chapman S.B."/>
            <person name="Gainer-Dewar J."/>
            <person name="Goldberg J."/>
            <person name="Griggs A."/>
            <person name="Gujja S."/>
            <person name="Hansen M."/>
            <person name="Howarth C."/>
            <person name="Imamovic A."/>
            <person name="Ireland A."/>
            <person name="Larimer J."/>
            <person name="McCowan C."/>
            <person name="Murphy C."/>
            <person name="Pearson M."/>
            <person name="Poon T.W."/>
            <person name="Priest M."/>
            <person name="Roberts A."/>
            <person name="Saif S."/>
            <person name="Shea T."/>
            <person name="Sisk P."/>
            <person name="Sykes S."/>
            <person name="Wortman J."/>
            <person name="Nusbaum C."/>
            <person name="Birren B."/>
        </authorList>
    </citation>
    <scope>NUCLEOTIDE SEQUENCE [LARGE SCALE GENOMIC DNA]</scope>
    <source>
        <strain evidence="18 19">CBS 101466</strain>
    </source>
</reference>
<dbReference type="GO" id="GO:0005829">
    <property type="term" value="C:cytosol"/>
    <property type="evidence" value="ECO:0007669"/>
    <property type="project" value="UniProtKB-SubCell"/>
</dbReference>
<comment type="subcellular location">
    <subcellularLocation>
        <location evidence="2">Cytoplasm</location>
        <location evidence="2">Cytosol</location>
    </subcellularLocation>
</comment>
<keyword evidence="19" id="KW-1185">Reference proteome</keyword>
<evidence type="ECO:0000256" key="7">
    <source>
        <dbReference type="ARBA" id="ARBA00022490"/>
    </source>
</evidence>
<evidence type="ECO:0000256" key="9">
    <source>
        <dbReference type="ARBA" id="ARBA00022723"/>
    </source>
</evidence>
<dbReference type="PANTHER" id="PTHR12389">
    <property type="entry name" value="ZINC FINGER PROTEIN 294"/>
    <property type="match status" value="1"/>
</dbReference>
<evidence type="ECO:0000256" key="2">
    <source>
        <dbReference type="ARBA" id="ARBA00004514"/>
    </source>
</evidence>
<evidence type="ECO:0000256" key="5">
    <source>
        <dbReference type="ARBA" id="ARBA00012483"/>
    </source>
</evidence>
<dbReference type="SUPFAM" id="SSF48371">
    <property type="entry name" value="ARM repeat"/>
    <property type="match status" value="1"/>
</dbReference>
<dbReference type="Gene3D" id="1.25.10.10">
    <property type="entry name" value="Leucine-rich Repeat Variant"/>
    <property type="match status" value="1"/>
</dbReference>
<dbReference type="InterPro" id="IPR016024">
    <property type="entry name" value="ARM-type_fold"/>
</dbReference>
<evidence type="ECO:0000256" key="11">
    <source>
        <dbReference type="ARBA" id="ARBA00022771"/>
    </source>
</evidence>
<proteinExistence type="inferred from homology"/>
<dbReference type="SMART" id="SM00744">
    <property type="entry name" value="RINGv"/>
    <property type="match status" value="1"/>
</dbReference>
<dbReference type="InterPro" id="IPR039795">
    <property type="entry name" value="LTN1/Rkr1"/>
</dbReference>
<evidence type="ECO:0000256" key="16">
    <source>
        <dbReference type="RuleBase" id="RU367090"/>
    </source>
</evidence>
<dbReference type="eggNOG" id="KOG0803">
    <property type="taxonomic scope" value="Eukaryota"/>
</dbReference>
<dbReference type="Pfam" id="PF22999">
    <property type="entry name" value="LTN1_E3_ligase_6th"/>
    <property type="match status" value="1"/>
</dbReference>
<keyword evidence="10" id="KW-0677">Repeat</keyword>
<dbReference type="GO" id="GO:0043023">
    <property type="term" value="F:ribosomal large subunit binding"/>
    <property type="evidence" value="ECO:0007669"/>
    <property type="project" value="TreeGrafter"/>
</dbReference>
<organism evidence="18 19">
    <name type="scientific">Cyphellophora europaea (strain CBS 101466)</name>
    <name type="common">Phialophora europaea</name>
    <dbReference type="NCBI Taxonomy" id="1220924"/>
    <lineage>
        <taxon>Eukaryota</taxon>
        <taxon>Fungi</taxon>
        <taxon>Dikarya</taxon>
        <taxon>Ascomycota</taxon>
        <taxon>Pezizomycotina</taxon>
        <taxon>Eurotiomycetes</taxon>
        <taxon>Chaetothyriomycetidae</taxon>
        <taxon>Chaetothyriales</taxon>
        <taxon>Cyphellophoraceae</taxon>
        <taxon>Cyphellophora</taxon>
    </lineage>
</organism>
<dbReference type="Pfam" id="PF22958">
    <property type="entry name" value="Ltn1_1st"/>
    <property type="match status" value="1"/>
</dbReference>
<accession>W2RZD4</accession>
<gene>
    <name evidence="18" type="ORF">HMPREF1541_02973</name>
</gene>
<dbReference type="InterPro" id="IPR011989">
    <property type="entry name" value="ARM-like"/>
</dbReference>
<dbReference type="CDD" id="cd16491">
    <property type="entry name" value="RING-CH-C4HC3_LTN1"/>
    <property type="match status" value="1"/>
</dbReference>